<reference evidence="1" key="1">
    <citation type="submission" date="2021-01" db="EMBL/GenBank/DDBJ databases">
        <title>Whole genome shotgun sequence of Actinoplanes nipponensis NBRC 14063.</title>
        <authorList>
            <person name="Komaki H."/>
            <person name="Tamura T."/>
        </authorList>
    </citation>
    <scope>NUCLEOTIDE SEQUENCE</scope>
    <source>
        <strain evidence="1">NBRC 14063</strain>
    </source>
</reference>
<organism evidence="1 2">
    <name type="scientific">Actinoplanes nipponensis</name>
    <dbReference type="NCBI Taxonomy" id="135950"/>
    <lineage>
        <taxon>Bacteria</taxon>
        <taxon>Bacillati</taxon>
        <taxon>Actinomycetota</taxon>
        <taxon>Actinomycetes</taxon>
        <taxon>Micromonosporales</taxon>
        <taxon>Micromonosporaceae</taxon>
        <taxon>Actinoplanes</taxon>
    </lineage>
</organism>
<evidence type="ECO:0000313" key="2">
    <source>
        <dbReference type="Proteomes" id="UP000647172"/>
    </source>
</evidence>
<dbReference type="RefSeq" id="WP_203763899.1">
    <property type="nucleotide sequence ID" value="NZ_BAAAYJ010000088.1"/>
</dbReference>
<gene>
    <name evidence="1" type="ORF">Ani05nite_04740</name>
</gene>
<sequence length="485" mass="52684">MTTPDHETTRRELLRRTATLSLAAISARGVYEVLEELGGGPARAAAAPPRRRQEQYLVDNVEIILDNGVTVAIPPLYNDVITARLTTRTTWTVTALKKAKTRVETALAAVEAPYSSNAAGLTMVVGWGLPFFRTFVPSLWPAYLPAIPGADPRQYAVLDAIRFPSDDASTVLEDNHVMFKFRSDSSAIVSGAERALFEDQNSKAYIGDLFDLTSKRIGFLGRGFDKPSIGRTLALAAGVPGAGSIPDRAQLMMGFTSTQTQALAPDNIPSFETLPGVTDQWPSGYFAAGCAMHLSHLYLDIDTWYRSLDFSTRTKRMFSPRTPDQAAGTVTVPNGPAQVASLTEVKQDAANLHQSGHNSLLQLATRLGADVTDNYGRVRTKGAAVPLREDFNTLDDPFSWAPGGVGPADKPGLHFVAFVPGHHLFHRARLAMDGVLPDGTDLRQAPYSIAARDSGINAMMRASHRQNYVIPPRRNRSFPLAELLT</sequence>
<evidence type="ECO:0000313" key="1">
    <source>
        <dbReference type="EMBL" id="GIE46940.1"/>
    </source>
</evidence>
<accession>A0A919MRH2</accession>
<dbReference type="Proteomes" id="UP000647172">
    <property type="component" value="Unassembled WGS sequence"/>
</dbReference>
<dbReference type="AlphaFoldDB" id="A0A919MRH2"/>
<name>A0A919MRH2_9ACTN</name>
<keyword evidence="2" id="KW-1185">Reference proteome</keyword>
<comment type="caution">
    <text evidence="1">The sequence shown here is derived from an EMBL/GenBank/DDBJ whole genome shotgun (WGS) entry which is preliminary data.</text>
</comment>
<protein>
    <submittedName>
        <fullName evidence="1">Uncharacterized protein</fullName>
    </submittedName>
</protein>
<dbReference type="InterPro" id="IPR006311">
    <property type="entry name" value="TAT_signal"/>
</dbReference>
<proteinExistence type="predicted"/>
<dbReference type="PROSITE" id="PS51318">
    <property type="entry name" value="TAT"/>
    <property type="match status" value="1"/>
</dbReference>
<dbReference type="Pfam" id="PF24152">
    <property type="entry name" value="DUF7405"/>
    <property type="match status" value="1"/>
</dbReference>
<dbReference type="InterPro" id="IPR055828">
    <property type="entry name" value="DUF7405"/>
</dbReference>
<dbReference type="EMBL" id="BOMQ01000008">
    <property type="protein sequence ID" value="GIE46940.1"/>
    <property type="molecule type" value="Genomic_DNA"/>
</dbReference>